<keyword evidence="8" id="KW-1185">Reference proteome</keyword>
<dbReference type="Pfam" id="PF13558">
    <property type="entry name" value="SbcC_Walker_B"/>
    <property type="match status" value="1"/>
</dbReference>
<dbReference type="Pfam" id="PF13476">
    <property type="entry name" value="AAA_23"/>
    <property type="match status" value="1"/>
</dbReference>
<evidence type="ECO:0000313" key="7">
    <source>
        <dbReference type="EMBL" id="MCU7379638.1"/>
    </source>
</evidence>
<evidence type="ECO:0000259" key="6">
    <source>
        <dbReference type="Pfam" id="PF13476"/>
    </source>
</evidence>
<evidence type="ECO:0000256" key="5">
    <source>
        <dbReference type="SAM" id="MobiDB-lite"/>
    </source>
</evidence>
<dbReference type="RefSeq" id="WP_253020945.1">
    <property type="nucleotide sequence ID" value="NZ_JAOSHN010000006.1"/>
</dbReference>
<accession>A0A9J6QWF4</accession>
<feature type="coiled-coil region" evidence="4">
    <location>
        <begin position="246"/>
        <end position="280"/>
    </location>
</feature>
<keyword evidence="4" id="KW-0175">Coiled coil</keyword>
<dbReference type="PANTHER" id="PTHR32114">
    <property type="entry name" value="ABC TRANSPORTER ABCH.3"/>
    <property type="match status" value="1"/>
</dbReference>
<protein>
    <recommendedName>
        <fullName evidence="3">Nuclease SbcCD subunit C</fullName>
    </recommendedName>
</protein>
<organism evidence="7 8">
    <name type="scientific">Hominibacterium faecale</name>
    <dbReference type="NCBI Taxonomy" id="2839743"/>
    <lineage>
        <taxon>Bacteria</taxon>
        <taxon>Bacillati</taxon>
        <taxon>Bacillota</taxon>
        <taxon>Clostridia</taxon>
        <taxon>Peptostreptococcales</taxon>
        <taxon>Anaerovoracaceae</taxon>
        <taxon>Hominibacterium</taxon>
    </lineage>
</organism>
<dbReference type="Proteomes" id="UP001065549">
    <property type="component" value="Unassembled WGS sequence"/>
</dbReference>
<sequence length="921" mass="104531">MRPIKLTMSAFGPYAAETVIEMDKLGACGLYLITGDTGAGKTTIFDAITYALFGEASGMVRETGMFRSKYADPAAPTFVELVFCYHESLYTVRRNPEYMRPAKKGHGTVLQKAEAQLHYPNGRIVTKIREVNEAVKEILGIDCAQFTQIAMIAQGDFLKLLLASTDDRKKIFRQIFRTQNYEILQNKLKSETLTREKQYKAMKAGLELYVDEIQCREGSPEWEQLQLAKEGKLSSQELVPVIQRIIDDDQQQYQRKTEELEKTERQLRAVHLNLDRIRTQQKAAADLEGTQTELGKERMNQEQKKAALDQESAKAGQREQLSEQIANMKAHLPAYDELENVRQQLSLCRKRAEKKRTEKEERAAFIESLSAELEQQRKDLEFLKEIDVEQTKTQQAIEENRRMGQQLKGLEEIRKQYQITQTKWEEASAEYQKAAACAQQAQQEYAEKYQAFLDEQAGVLAQSLDPGQPCPVCGSTDHPQPASITQGAPSEEEVELARSKKEQAQDDMAQASAAAGEIKGRAEAQRSDLKRQAEVFIKDGPLESLSHWIDRKRAELKAQQKELKEKQACLEKQAEQKADLEQNIPQGQKKVEQEKDLLNQDEQELARSESQEKNLWEQESGLAQKLEFSSKEEAKKYLKELEKTQSSLDKALRQAETQLQKSRERIADLEATARTLKEQLQGMQAADPDVEIEKKKAWEAEKTDLSQTLQTIRSRLDRNRDCLLQIENRAREMEAAEEEWSWMKALSDTAGGTISGKEKIMLETYVQMTYFDRIIDRANTRFMIMSGGQYELKRRLEAENRLSQSGLELDVIDHYNGSERSVKTLSGGESFKASLSLALGLSDEIQSSAGGVKLDTMFVDEGFGSLDEESLQQAIRALSDLTEGNRLVGIISHVAELKEKIDRQIIVKKDQFGGSSITIMA</sequence>
<dbReference type="InterPro" id="IPR038729">
    <property type="entry name" value="Rad50/SbcC_AAA"/>
</dbReference>
<evidence type="ECO:0000313" key="8">
    <source>
        <dbReference type="Proteomes" id="UP001065549"/>
    </source>
</evidence>
<dbReference type="GO" id="GO:0006302">
    <property type="term" value="P:double-strand break repair"/>
    <property type="evidence" value="ECO:0007669"/>
    <property type="project" value="InterPro"/>
</dbReference>
<proteinExistence type="inferred from homology"/>
<dbReference type="SUPFAM" id="SSF52540">
    <property type="entry name" value="P-loop containing nucleoside triphosphate hydrolases"/>
    <property type="match status" value="1"/>
</dbReference>
<dbReference type="GO" id="GO:0016887">
    <property type="term" value="F:ATP hydrolysis activity"/>
    <property type="evidence" value="ECO:0007669"/>
    <property type="project" value="InterPro"/>
</dbReference>
<comment type="subunit">
    <text evidence="2">Heterodimer of SbcC and SbcD.</text>
</comment>
<dbReference type="PANTHER" id="PTHR32114:SF2">
    <property type="entry name" value="ABC TRANSPORTER ABCH.3"/>
    <property type="match status" value="1"/>
</dbReference>
<evidence type="ECO:0000256" key="3">
    <source>
        <dbReference type="ARBA" id="ARBA00013368"/>
    </source>
</evidence>
<dbReference type="Gene3D" id="3.40.50.300">
    <property type="entry name" value="P-loop containing nucleotide triphosphate hydrolases"/>
    <property type="match status" value="2"/>
</dbReference>
<comment type="caution">
    <text evidence="7">The sequence shown here is derived from an EMBL/GenBank/DDBJ whole genome shotgun (WGS) entry which is preliminary data.</text>
</comment>
<reference evidence="7" key="1">
    <citation type="submission" date="2022-09" db="EMBL/GenBank/DDBJ databases">
        <title>Culturomic study of gut microbiota in children with autism spectrum disorder.</title>
        <authorList>
            <person name="Efimov B.A."/>
            <person name="Chaplin A.V."/>
            <person name="Sokolova S.R."/>
            <person name="Pikina A.P."/>
            <person name="Korzhanova M."/>
            <person name="Belova V."/>
            <person name="Korostin D."/>
        </authorList>
    </citation>
    <scope>NUCLEOTIDE SEQUENCE</scope>
    <source>
        <strain evidence="7">ASD5510</strain>
    </source>
</reference>
<comment type="similarity">
    <text evidence="1">Belongs to the SMC family. SbcC subfamily.</text>
</comment>
<dbReference type="InterPro" id="IPR027417">
    <property type="entry name" value="P-loop_NTPase"/>
</dbReference>
<dbReference type="EMBL" id="JAOSHN010000006">
    <property type="protein sequence ID" value="MCU7379638.1"/>
    <property type="molecule type" value="Genomic_DNA"/>
</dbReference>
<evidence type="ECO:0000256" key="1">
    <source>
        <dbReference type="ARBA" id="ARBA00006930"/>
    </source>
</evidence>
<feature type="domain" description="Rad50/SbcC-type AAA" evidence="6">
    <location>
        <begin position="5"/>
        <end position="213"/>
    </location>
</feature>
<feature type="compositionally biased region" description="Basic and acidic residues" evidence="5">
    <location>
        <begin position="560"/>
        <end position="580"/>
    </location>
</feature>
<feature type="coiled-coil region" evidence="4">
    <location>
        <begin position="335"/>
        <end position="386"/>
    </location>
</feature>
<feature type="compositionally biased region" description="Low complexity" evidence="5">
    <location>
        <begin position="506"/>
        <end position="515"/>
    </location>
</feature>
<gene>
    <name evidence="7" type="ORF">OBO34_14925</name>
</gene>
<feature type="region of interest" description="Disordered" evidence="5">
    <location>
        <begin position="466"/>
        <end position="526"/>
    </location>
</feature>
<name>A0A9J6QWF4_9FIRM</name>
<feature type="compositionally biased region" description="Basic and acidic residues" evidence="5">
    <location>
        <begin position="495"/>
        <end position="504"/>
    </location>
</feature>
<evidence type="ECO:0000256" key="4">
    <source>
        <dbReference type="SAM" id="Coils"/>
    </source>
</evidence>
<evidence type="ECO:0000256" key="2">
    <source>
        <dbReference type="ARBA" id="ARBA00011322"/>
    </source>
</evidence>
<feature type="compositionally biased region" description="Basic and acidic residues" evidence="5">
    <location>
        <begin position="589"/>
        <end position="616"/>
    </location>
</feature>
<feature type="region of interest" description="Disordered" evidence="5">
    <location>
        <begin position="560"/>
        <end position="618"/>
    </location>
</feature>
<dbReference type="AlphaFoldDB" id="A0A9J6QWF4"/>